<dbReference type="Proteomes" id="UP000014174">
    <property type="component" value="Unassembled WGS sequence"/>
</dbReference>
<gene>
    <name evidence="1" type="ORF">ADIARSV_3318</name>
</gene>
<keyword evidence="2" id="KW-1185">Reference proteome</keyword>
<organism evidence="1 2">
    <name type="scientific">Arcticibacter svalbardensis MN12-7</name>
    <dbReference type="NCBI Taxonomy" id="1150600"/>
    <lineage>
        <taxon>Bacteria</taxon>
        <taxon>Pseudomonadati</taxon>
        <taxon>Bacteroidota</taxon>
        <taxon>Sphingobacteriia</taxon>
        <taxon>Sphingobacteriales</taxon>
        <taxon>Sphingobacteriaceae</taxon>
        <taxon>Arcticibacter</taxon>
    </lineage>
</organism>
<protein>
    <submittedName>
        <fullName evidence="1">Uncharacterized protein</fullName>
    </submittedName>
</protein>
<name>R9GQ02_9SPHI</name>
<comment type="caution">
    <text evidence="1">The sequence shown here is derived from an EMBL/GenBank/DDBJ whole genome shotgun (WGS) entry which is preliminary data.</text>
</comment>
<evidence type="ECO:0000313" key="1">
    <source>
        <dbReference type="EMBL" id="EOR93605.1"/>
    </source>
</evidence>
<accession>R9GQ02</accession>
<sequence>MLEPQLANAILVIAITAKRFNFIIDDFNYKIISFAKSFA</sequence>
<dbReference type="AlphaFoldDB" id="R9GQ02"/>
<proteinExistence type="predicted"/>
<reference evidence="1 2" key="1">
    <citation type="journal article" date="2013" name="Genome Announc.">
        <title>Draft Genome Sequence of Arcticibacter svalbardensis Strain MN12-7T, a Member of the Family Sphingobacteriaceae Isolated from an Arctic Soil Sample.</title>
        <authorList>
            <person name="Shivaji S."/>
            <person name="Ara S."/>
            <person name="Prasad S."/>
            <person name="Manasa B.P."/>
            <person name="Begum Z."/>
            <person name="Singh A."/>
            <person name="Kumar Pinnaka A."/>
        </authorList>
    </citation>
    <scope>NUCLEOTIDE SEQUENCE [LARGE SCALE GENOMIC DNA]</scope>
    <source>
        <strain evidence="1 2">MN12-7</strain>
    </source>
</reference>
<evidence type="ECO:0000313" key="2">
    <source>
        <dbReference type="Proteomes" id="UP000014174"/>
    </source>
</evidence>
<dbReference type="EMBL" id="AQPN01000110">
    <property type="protein sequence ID" value="EOR93605.1"/>
    <property type="molecule type" value="Genomic_DNA"/>
</dbReference>